<dbReference type="OrthoDB" id="5342924at2759"/>
<evidence type="ECO:0000256" key="1">
    <source>
        <dbReference type="SAM" id="Phobius"/>
    </source>
</evidence>
<keyword evidence="1" id="KW-0472">Membrane</keyword>
<dbReference type="EMBL" id="ML978158">
    <property type="protein sequence ID" value="KAF2035260.1"/>
    <property type="molecule type" value="Genomic_DNA"/>
</dbReference>
<comment type="caution">
    <text evidence="2">The sequence shown here is derived from an EMBL/GenBank/DDBJ whole genome shotgun (WGS) entry which is preliminary data.</text>
</comment>
<name>A0A9P4HHR8_9PLEO</name>
<keyword evidence="1" id="KW-1133">Transmembrane helix</keyword>
<organism evidence="2 3">
    <name type="scientific">Setomelanomma holmii</name>
    <dbReference type="NCBI Taxonomy" id="210430"/>
    <lineage>
        <taxon>Eukaryota</taxon>
        <taxon>Fungi</taxon>
        <taxon>Dikarya</taxon>
        <taxon>Ascomycota</taxon>
        <taxon>Pezizomycotina</taxon>
        <taxon>Dothideomycetes</taxon>
        <taxon>Pleosporomycetidae</taxon>
        <taxon>Pleosporales</taxon>
        <taxon>Pleosporineae</taxon>
        <taxon>Phaeosphaeriaceae</taxon>
        <taxon>Setomelanomma</taxon>
    </lineage>
</organism>
<gene>
    <name evidence="2" type="ORF">EK21DRAFT_84879</name>
</gene>
<evidence type="ECO:0000313" key="2">
    <source>
        <dbReference type="EMBL" id="KAF2035260.1"/>
    </source>
</evidence>
<dbReference type="AlphaFoldDB" id="A0A9P4HHR8"/>
<sequence length="614" mass="67876">MVSVWGLLGSGFALATPVWLRSVDFKSGFSKPGNDCAGESLRPRAQSIASTVIKSKVFLLVLLVGSTILAGVVGPASALLFIPTQLWMKASSTHFYLKGKESDLWPSTLTQNHTGPMQCSSSPLHLDYTSYLHASWRVLLGGLTVLNPIRPEFFFYIPGGSALNVPPASMVYDNVAILESNCTHGDPDTWAVAPHLGVSSHSAYLTQYTFEAFSPATGWKRRLRDFVEGRAAFATGSKLAFTRTVCGPRAAVAGATTKTSIPLVDENRFWRAHTLHGTDPIINLNFEDLNVTDWNGLQPNGKSAIQYRAKWLPLPSNIDSGSALVIKTLQDAQSGYEEFDALDSPPEWRFKRASMLDPRYTPYYSRSIKIEQSWLDALAPPMPEQSNPGNDLVMTSFEALLNQSGLITATRQDIAYGKTMLDLHTDHDHHHRYITTLYFLNALSRVGLPLHLEDHPNSVHLRWEFDAGPIKNDSFIGEVELYPERNSTALYTRAYYQQYRFGTAWALVDAGQYISMVLLGIHVVFALAHSVILCWTHRSNTAWESVNELIVLAYNSATRPKVFENCSIGIKNARTLDTKVRIGTRALEDGSVQAELVVCDEGEAGDVVLGKAYS</sequence>
<proteinExistence type="predicted"/>
<feature type="transmembrane region" description="Helical" evidence="1">
    <location>
        <begin position="57"/>
        <end position="82"/>
    </location>
</feature>
<accession>A0A9P4HHR8</accession>
<keyword evidence="3" id="KW-1185">Reference proteome</keyword>
<reference evidence="2" key="1">
    <citation type="journal article" date="2020" name="Stud. Mycol.">
        <title>101 Dothideomycetes genomes: a test case for predicting lifestyles and emergence of pathogens.</title>
        <authorList>
            <person name="Haridas S."/>
            <person name="Albert R."/>
            <person name="Binder M."/>
            <person name="Bloem J."/>
            <person name="Labutti K."/>
            <person name="Salamov A."/>
            <person name="Andreopoulos B."/>
            <person name="Baker S."/>
            <person name="Barry K."/>
            <person name="Bills G."/>
            <person name="Bluhm B."/>
            <person name="Cannon C."/>
            <person name="Castanera R."/>
            <person name="Culley D."/>
            <person name="Daum C."/>
            <person name="Ezra D."/>
            <person name="Gonzalez J."/>
            <person name="Henrissat B."/>
            <person name="Kuo A."/>
            <person name="Liang C."/>
            <person name="Lipzen A."/>
            <person name="Lutzoni F."/>
            <person name="Magnuson J."/>
            <person name="Mondo S."/>
            <person name="Nolan M."/>
            <person name="Ohm R."/>
            <person name="Pangilinan J."/>
            <person name="Park H.-J."/>
            <person name="Ramirez L."/>
            <person name="Alfaro M."/>
            <person name="Sun H."/>
            <person name="Tritt A."/>
            <person name="Yoshinaga Y."/>
            <person name="Zwiers L.-H."/>
            <person name="Turgeon B."/>
            <person name="Goodwin S."/>
            <person name="Spatafora J."/>
            <person name="Crous P."/>
            <person name="Grigoriev I."/>
        </authorList>
    </citation>
    <scope>NUCLEOTIDE SEQUENCE</scope>
    <source>
        <strain evidence="2">CBS 110217</strain>
    </source>
</reference>
<protein>
    <submittedName>
        <fullName evidence="2">Uncharacterized protein</fullName>
    </submittedName>
</protein>
<dbReference type="Proteomes" id="UP000799777">
    <property type="component" value="Unassembled WGS sequence"/>
</dbReference>
<evidence type="ECO:0000313" key="3">
    <source>
        <dbReference type="Proteomes" id="UP000799777"/>
    </source>
</evidence>
<keyword evidence="1" id="KW-0812">Transmembrane</keyword>